<feature type="compositionally biased region" description="Gly residues" evidence="5">
    <location>
        <begin position="421"/>
        <end position="446"/>
    </location>
</feature>
<feature type="chain" id="PRO_5047544504" evidence="7">
    <location>
        <begin position="29"/>
        <end position="489"/>
    </location>
</feature>
<feature type="compositionally biased region" description="Pro residues" evidence="5">
    <location>
        <begin position="178"/>
        <end position="188"/>
    </location>
</feature>
<gene>
    <name evidence="9" type="ORF">GC106_67130</name>
</gene>
<evidence type="ECO:0000259" key="8">
    <source>
        <dbReference type="PROSITE" id="PS50847"/>
    </source>
</evidence>
<reference evidence="9 10" key="1">
    <citation type="submission" date="2020-01" db="EMBL/GenBank/DDBJ databases">
        <title>Kibdelosporangium persica a novel Actinomycetes from a hot desert in Iran.</title>
        <authorList>
            <person name="Safaei N."/>
            <person name="Zaburannyi N."/>
            <person name="Mueller R."/>
            <person name="Wink J."/>
        </authorList>
    </citation>
    <scope>NUCLEOTIDE SEQUENCE [LARGE SCALE GENOMIC DNA]</scope>
    <source>
        <strain evidence="9 10">4NS15</strain>
    </source>
</reference>
<accession>A0ABX2FDK9</accession>
<evidence type="ECO:0000256" key="5">
    <source>
        <dbReference type="SAM" id="MobiDB-lite"/>
    </source>
</evidence>
<keyword evidence="6" id="KW-0472">Membrane</keyword>
<dbReference type="PROSITE" id="PS50847">
    <property type="entry name" value="GRAM_POS_ANCHORING"/>
    <property type="match status" value="1"/>
</dbReference>
<keyword evidence="1" id="KW-0134">Cell wall</keyword>
<evidence type="ECO:0000313" key="9">
    <source>
        <dbReference type="EMBL" id="NRN69456.1"/>
    </source>
</evidence>
<protein>
    <submittedName>
        <fullName evidence="9">ABC transporter-associated repeat protein</fullName>
    </submittedName>
</protein>
<feature type="region of interest" description="Disordered" evidence="5">
    <location>
        <begin position="412"/>
        <end position="450"/>
    </location>
</feature>
<feature type="signal peptide" evidence="7">
    <location>
        <begin position="1"/>
        <end position="28"/>
    </location>
</feature>
<evidence type="ECO:0000313" key="10">
    <source>
        <dbReference type="Proteomes" id="UP000763557"/>
    </source>
</evidence>
<dbReference type="NCBIfam" id="NF038134">
    <property type="entry name" value="choice_anch_M"/>
    <property type="match status" value="1"/>
</dbReference>
<keyword evidence="6" id="KW-1133">Transmembrane helix</keyword>
<dbReference type="EMBL" id="JAAATY010000027">
    <property type="protein sequence ID" value="NRN69456.1"/>
    <property type="molecule type" value="Genomic_DNA"/>
</dbReference>
<feature type="domain" description="Gram-positive cocci surface proteins LPxTG" evidence="8">
    <location>
        <begin position="451"/>
        <end position="489"/>
    </location>
</feature>
<keyword evidence="4" id="KW-0572">Peptidoglycan-anchor</keyword>
<keyword evidence="3 7" id="KW-0732">Signal</keyword>
<dbReference type="NCBIfam" id="TIGR03769">
    <property type="entry name" value="P_ac_wall_RPT"/>
    <property type="match status" value="1"/>
</dbReference>
<dbReference type="InterPro" id="IPR019931">
    <property type="entry name" value="LPXTG_anchor"/>
</dbReference>
<feature type="region of interest" description="Disordered" evidence="5">
    <location>
        <begin position="171"/>
        <end position="203"/>
    </location>
</feature>
<proteinExistence type="predicted"/>
<name>A0ABX2FDK9_9PSEU</name>
<evidence type="ECO:0000256" key="3">
    <source>
        <dbReference type="ARBA" id="ARBA00022729"/>
    </source>
</evidence>
<evidence type="ECO:0000256" key="7">
    <source>
        <dbReference type="SAM" id="SignalP"/>
    </source>
</evidence>
<comment type="caution">
    <text evidence="9">The sequence shown here is derived from an EMBL/GenBank/DDBJ whole genome shotgun (WGS) entry which is preliminary data.</text>
</comment>
<sequence length="489" mass="49943">MFLTNPTRTAAAVAVAAGIVTAAPVATADDTAPVRPEHSLDAGRVDVAAISLAGETMRLGAEDGNGTPRDPESLVYTTDVSGAGVEIGWDTGGIEPGRVFGDSVSLRLRAAEGPAEFRADPLRLPVGENGTTTWTFPLPGRYTVTFAVEANLLTGEPVTTEERYTVEVRAPQADAPPSSSPPSTPPAVQPDSASQPRVASAPEAKALPAPLAAAQPPPVTPGKVVLAEGHVDAVAPRLLDGRVQIQVKDGVTVGQTGGRVHWREPRDVVFHVKPTAKAKLPGDSALAFLGKPGDEIFLLPQQQQAGILWTGWSTEELRADQVAGPVTWRLTKVDGPGPFGIFTTGSFGASTAVFNSVDGLPDSHSIALGTHAHANWGFAKQGVYRLTFDTTVKLTGGQTVTDTEVYTFAVGDVDPNNVSPGGSGNGGGGNGGGASGAGGGSAGGGSRDQRLAHTGVNGVLPMTAGGVALLGLGGAALVLGRKRRKSENR</sequence>
<keyword evidence="6" id="KW-0812">Transmembrane</keyword>
<evidence type="ECO:0000256" key="6">
    <source>
        <dbReference type="SAM" id="Phobius"/>
    </source>
</evidence>
<dbReference type="Proteomes" id="UP000763557">
    <property type="component" value="Unassembled WGS sequence"/>
</dbReference>
<evidence type="ECO:0000256" key="4">
    <source>
        <dbReference type="ARBA" id="ARBA00023088"/>
    </source>
</evidence>
<keyword evidence="2" id="KW-0964">Secreted</keyword>
<evidence type="ECO:0000256" key="1">
    <source>
        <dbReference type="ARBA" id="ARBA00022512"/>
    </source>
</evidence>
<dbReference type="InterPro" id="IPR022435">
    <property type="entry name" value="Surface-anchored_actinobac"/>
</dbReference>
<evidence type="ECO:0000256" key="2">
    <source>
        <dbReference type="ARBA" id="ARBA00022525"/>
    </source>
</evidence>
<dbReference type="NCBIfam" id="TIGR01167">
    <property type="entry name" value="LPXTG_anchor"/>
    <property type="match status" value="1"/>
</dbReference>
<organism evidence="9 10">
    <name type="scientific">Kibdelosporangium persicum</name>
    <dbReference type="NCBI Taxonomy" id="2698649"/>
    <lineage>
        <taxon>Bacteria</taxon>
        <taxon>Bacillati</taxon>
        <taxon>Actinomycetota</taxon>
        <taxon>Actinomycetes</taxon>
        <taxon>Pseudonocardiales</taxon>
        <taxon>Pseudonocardiaceae</taxon>
        <taxon>Kibdelosporangium</taxon>
    </lineage>
</organism>
<feature type="transmembrane region" description="Helical" evidence="6">
    <location>
        <begin position="459"/>
        <end position="479"/>
    </location>
</feature>
<keyword evidence="10" id="KW-1185">Reference proteome</keyword>